<dbReference type="SUPFAM" id="SSF101908">
    <property type="entry name" value="Putative isomerase YbhE"/>
    <property type="match status" value="1"/>
</dbReference>
<evidence type="ECO:0000256" key="1">
    <source>
        <dbReference type="SAM" id="MobiDB-lite"/>
    </source>
</evidence>
<dbReference type="InterPro" id="IPR015943">
    <property type="entry name" value="WD40/YVTN_repeat-like_dom_sf"/>
</dbReference>
<comment type="caution">
    <text evidence="3">The sequence shown here is derived from an EMBL/GenBank/DDBJ whole genome shotgun (WGS) entry which is preliminary data.</text>
</comment>
<dbReference type="EMBL" id="SDEE01001539">
    <property type="protein sequence ID" value="RXW11885.1"/>
    <property type="molecule type" value="Genomic_DNA"/>
</dbReference>
<reference evidence="3 4" key="1">
    <citation type="submission" date="2019-01" db="EMBL/GenBank/DDBJ databases">
        <title>Draft genome sequence of Psathyrella aberdarensis IHI B618.</title>
        <authorList>
            <person name="Buettner E."/>
            <person name="Kellner H."/>
        </authorList>
    </citation>
    <scope>NUCLEOTIDE SEQUENCE [LARGE SCALE GENOMIC DNA]</scope>
    <source>
        <strain evidence="3 4">IHI B618</strain>
    </source>
</reference>
<accession>A0A4Q2D190</accession>
<feature type="compositionally biased region" description="Polar residues" evidence="1">
    <location>
        <begin position="292"/>
        <end position="306"/>
    </location>
</feature>
<name>A0A4Q2D190_9AGAR</name>
<organism evidence="3 4">
    <name type="scientific">Candolleomyces aberdarensis</name>
    <dbReference type="NCBI Taxonomy" id="2316362"/>
    <lineage>
        <taxon>Eukaryota</taxon>
        <taxon>Fungi</taxon>
        <taxon>Dikarya</taxon>
        <taxon>Basidiomycota</taxon>
        <taxon>Agaricomycotina</taxon>
        <taxon>Agaricomycetes</taxon>
        <taxon>Agaricomycetidae</taxon>
        <taxon>Agaricales</taxon>
        <taxon>Agaricineae</taxon>
        <taxon>Psathyrellaceae</taxon>
        <taxon>Candolleomyces</taxon>
    </lineage>
</organism>
<feature type="transmembrane region" description="Helical" evidence="2">
    <location>
        <begin position="345"/>
        <end position="361"/>
    </location>
</feature>
<dbReference type="Proteomes" id="UP000290288">
    <property type="component" value="Unassembled WGS sequence"/>
</dbReference>
<proteinExistence type="predicted"/>
<evidence type="ECO:0000313" key="3">
    <source>
        <dbReference type="EMBL" id="RXW11885.1"/>
    </source>
</evidence>
<keyword evidence="2" id="KW-0472">Membrane</keyword>
<evidence type="ECO:0000313" key="4">
    <source>
        <dbReference type="Proteomes" id="UP000290288"/>
    </source>
</evidence>
<dbReference type="AlphaFoldDB" id="A0A4Q2D190"/>
<feature type="region of interest" description="Disordered" evidence="1">
    <location>
        <begin position="278"/>
        <end position="307"/>
    </location>
</feature>
<gene>
    <name evidence="3" type="ORF">EST38_g13970</name>
</gene>
<keyword evidence="4" id="KW-1185">Reference proteome</keyword>
<protein>
    <submittedName>
        <fullName evidence="3">Uncharacterized protein</fullName>
    </submittedName>
</protein>
<keyword evidence="2" id="KW-0812">Transmembrane</keyword>
<sequence>MLVAASNGFVNSLRLHQPSPGGDELISEFKAENDAAVRVKGFITCLGMSPGGSMVAIGFDKSVQIASFPFIGLRDGSWPDGQLLPLEVGLGHHKEREFLTKYHPIPRKIHFLSDTLVCVTFLAGAQCFELGDGGWKHAWSMATPPGSFMGSTAVSPSKKVLVASNLTTGLDFYSFATQKFQMSTTANLGFPTKNYTLEAEFIDETTVVTGSNLGQIPVATNGAVDMVTTLGDEQRCPSQSVSAAKTDDNCLVVASACDNIVSIWYILPSVKSAVVATQEPTGEGGQELENEGASTSLRPNHVTSQSEKGDLKFFPSAERSRMLGDNSIIPKTKTGSSTRFRSIEFLYFLLGPFILVAYIVGMRRISSVPDWNTFPIDISKPLSEVNAPIISASDALPIGLSTETAPYELSTGVSSAANGRSTEANVLPLAEPQAFDVEADSPFGGSIDTVVDTDADDFITDSEVDMDREPIVITHTIIITRTVTRTVTHKPGRTVSK</sequence>
<evidence type="ECO:0000256" key="2">
    <source>
        <dbReference type="SAM" id="Phobius"/>
    </source>
</evidence>
<keyword evidence="2" id="KW-1133">Transmembrane helix</keyword>
<dbReference type="OrthoDB" id="3238562at2759"/>
<dbReference type="Gene3D" id="2.130.10.10">
    <property type="entry name" value="YVTN repeat-like/Quinoprotein amine dehydrogenase"/>
    <property type="match status" value="1"/>
</dbReference>